<feature type="compositionally biased region" description="Gly residues" evidence="3">
    <location>
        <begin position="353"/>
        <end position="363"/>
    </location>
</feature>
<evidence type="ECO:0000256" key="1">
    <source>
        <dbReference type="ARBA" id="ARBA00022741"/>
    </source>
</evidence>
<dbReference type="SMART" id="SM00382">
    <property type="entry name" value="AAA"/>
    <property type="match status" value="1"/>
</dbReference>
<protein>
    <submittedName>
        <fullName evidence="5">ABC transporter</fullName>
    </submittedName>
</protein>
<evidence type="ECO:0000313" key="5">
    <source>
        <dbReference type="EMBL" id="SFQ43292.1"/>
    </source>
</evidence>
<feature type="domain" description="ABC transporter" evidence="4">
    <location>
        <begin position="16"/>
        <end position="251"/>
    </location>
</feature>
<dbReference type="InterPro" id="IPR050107">
    <property type="entry name" value="ABC_carbohydrate_import_ATPase"/>
</dbReference>
<evidence type="ECO:0000259" key="4">
    <source>
        <dbReference type="PROSITE" id="PS50893"/>
    </source>
</evidence>
<dbReference type="SUPFAM" id="SSF52540">
    <property type="entry name" value="P-loop containing nucleoside triphosphate hydrolases"/>
    <property type="match status" value="1"/>
</dbReference>
<name>A0A1I5YGI3_9ACTN</name>
<sequence length="392" mass="38849">MSPSPTPPAGAAGTLLSLRGVSKSFGAVAALTGVDLDVAAGEVVALVGDNGAGKSTLVKVLSGVHAPDAGTITFESREVTIPTPAAAQQLGIATVFQDLALCENLNVIENLFLGRELRALRLDDVAMEVRSRELLTQLSAKIPSVGVPVAALSGGQRQTVAIARSLLGDPKVIILDEPTAALGVAQTAEVLNLIERLRERGHGVIMISHNMADVTAVADTVAVLRLGRNNGVFDARTTSAEELVAAITGATDNVVSRRAGKATTATESTAADDNATPQEAATPGGDPTPEGGAAPGGGMPLGDDVASRGDAAPEGGAEPGQDVTPEGDAAPEEGAASRGGAVARGGAQARGGTKPGGGAGGQEAAGESAGIGDVGVGERAVRGRVRKGAGDE</sequence>
<dbReference type="AlphaFoldDB" id="A0A1I5YGI3"/>
<dbReference type="InterPro" id="IPR003439">
    <property type="entry name" value="ABC_transporter-like_ATP-bd"/>
</dbReference>
<gene>
    <name evidence="5" type="ORF">SAMN04489713_13231</name>
</gene>
<evidence type="ECO:0000313" key="6">
    <source>
        <dbReference type="Proteomes" id="UP000183413"/>
    </source>
</evidence>
<dbReference type="GO" id="GO:0005524">
    <property type="term" value="F:ATP binding"/>
    <property type="evidence" value="ECO:0007669"/>
    <property type="project" value="UniProtKB-KW"/>
</dbReference>
<keyword evidence="2" id="KW-0067">ATP-binding</keyword>
<dbReference type="Gene3D" id="3.40.50.300">
    <property type="entry name" value="P-loop containing nucleotide triphosphate hydrolases"/>
    <property type="match status" value="1"/>
</dbReference>
<dbReference type="Proteomes" id="UP000183413">
    <property type="component" value="Unassembled WGS sequence"/>
</dbReference>
<dbReference type="STRING" id="1993.SAMN04489713_13231"/>
<feature type="compositionally biased region" description="Basic residues" evidence="3">
    <location>
        <begin position="382"/>
        <end position="392"/>
    </location>
</feature>
<evidence type="ECO:0000256" key="2">
    <source>
        <dbReference type="ARBA" id="ARBA00022840"/>
    </source>
</evidence>
<dbReference type="PANTHER" id="PTHR43790">
    <property type="entry name" value="CARBOHYDRATE TRANSPORT ATP-BINDING PROTEIN MG119-RELATED"/>
    <property type="match status" value="1"/>
</dbReference>
<keyword evidence="6" id="KW-1185">Reference proteome</keyword>
<dbReference type="PANTHER" id="PTHR43790:SF8">
    <property type="entry name" value="SUGAR ABC TRANSPORTER ATP-BINDING PROTEIN"/>
    <property type="match status" value="1"/>
</dbReference>
<feature type="compositionally biased region" description="Low complexity" evidence="3">
    <location>
        <begin position="312"/>
        <end position="352"/>
    </location>
</feature>
<accession>A0A1I5YGI3</accession>
<dbReference type="Pfam" id="PF00005">
    <property type="entry name" value="ABC_tran"/>
    <property type="match status" value="1"/>
</dbReference>
<dbReference type="InterPro" id="IPR027417">
    <property type="entry name" value="P-loop_NTPase"/>
</dbReference>
<feature type="region of interest" description="Disordered" evidence="3">
    <location>
        <begin position="256"/>
        <end position="392"/>
    </location>
</feature>
<dbReference type="PROSITE" id="PS50893">
    <property type="entry name" value="ABC_TRANSPORTER_2"/>
    <property type="match status" value="1"/>
</dbReference>
<feature type="compositionally biased region" description="Low complexity" evidence="3">
    <location>
        <begin position="262"/>
        <end position="292"/>
    </location>
</feature>
<dbReference type="CDD" id="cd03216">
    <property type="entry name" value="ABC_Carb_Monos_I"/>
    <property type="match status" value="1"/>
</dbReference>
<organism evidence="5 6">
    <name type="scientific">Actinomadura madurae</name>
    <dbReference type="NCBI Taxonomy" id="1993"/>
    <lineage>
        <taxon>Bacteria</taxon>
        <taxon>Bacillati</taxon>
        <taxon>Actinomycetota</taxon>
        <taxon>Actinomycetes</taxon>
        <taxon>Streptosporangiales</taxon>
        <taxon>Thermomonosporaceae</taxon>
        <taxon>Actinomadura</taxon>
    </lineage>
</organism>
<proteinExistence type="predicted"/>
<evidence type="ECO:0000256" key="3">
    <source>
        <dbReference type="SAM" id="MobiDB-lite"/>
    </source>
</evidence>
<dbReference type="InParanoid" id="A0A1I5YGI3"/>
<reference evidence="5 6" key="1">
    <citation type="submission" date="2016-10" db="EMBL/GenBank/DDBJ databases">
        <authorList>
            <person name="de Groot N.N."/>
        </authorList>
    </citation>
    <scope>NUCLEOTIDE SEQUENCE [LARGE SCALE GENOMIC DNA]</scope>
    <source>
        <strain evidence="5 6">DSM 43067</strain>
    </source>
</reference>
<dbReference type="GO" id="GO:0016887">
    <property type="term" value="F:ATP hydrolysis activity"/>
    <property type="evidence" value="ECO:0007669"/>
    <property type="project" value="InterPro"/>
</dbReference>
<dbReference type="EMBL" id="FOVH01000032">
    <property type="protein sequence ID" value="SFQ43292.1"/>
    <property type="molecule type" value="Genomic_DNA"/>
</dbReference>
<keyword evidence="1" id="KW-0547">Nucleotide-binding</keyword>
<dbReference type="InterPro" id="IPR003593">
    <property type="entry name" value="AAA+_ATPase"/>
</dbReference>